<evidence type="ECO:0000256" key="1">
    <source>
        <dbReference type="ARBA" id="ARBA00023002"/>
    </source>
</evidence>
<dbReference type="InterPro" id="IPR013107">
    <property type="entry name" value="Acyl-CoA_DH_C"/>
</dbReference>
<evidence type="ECO:0000313" key="4">
    <source>
        <dbReference type="Proteomes" id="UP001265083"/>
    </source>
</evidence>
<protein>
    <recommendedName>
        <fullName evidence="2">Acyl-CoA dehydrogenase C-terminal domain-containing protein</fullName>
    </recommendedName>
</protein>
<dbReference type="RefSeq" id="WP_310951625.1">
    <property type="nucleotide sequence ID" value="NZ_JAVLUS010000016.1"/>
</dbReference>
<dbReference type="EMBL" id="JAVLUS010000016">
    <property type="protein sequence ID" value="MDS1115720.1"/>
    <property type="molecule type" value="Genomic_DNA"/>
</dbReference>
<proteinExistence type="predicted"/>
<accession>A0ABU2GXG8</accession>
<dbReference type="SUPFAM" id="SSF47203">
    <property type="entry name" value="Acyl-CoA dehydrogenase C-terminal domain-like"/>
    <property type="match status" value="1"/>
</dbReference>
<sequence>MVAGNALAVADDAVALIRGRRRSFTHGSADLPREDPVLLEVVGEIHSLAYATEPLVLDAADVLAQIPATAVDGVTDDTVVHQAAPPRVSSAGRRRRSALRAATLLFDVGGASAVKRSANLDRHWRNIRTVASHNPTRFKNRAIGELVVNDVTLPDNTYF</sequence>
<organism evidence="3 4">
    <name type="scientific">Gordonia westfalica</name>
    <dbReference type="NCBI Taxonomy" id="158898"/>
    <lineage>
        <taxon>Bacteria</taxon>
        <taxon>Bacillati</taxon>
        <taxon>Actinomycetota</taxon>
        <taxon>Actinomycetes</taxon>
        <taxon>Mycobacteriales</taxon>
        <taxon>Gordoniaceae</taxon>
        <taxon>Gordonia</taxon>
    </lineage>
</organism>
<reference evidence="3 4" key="1">
    <citation type="submission" date="2023-08" db="EMBL/GenBank/DDBJ databases">
        <title>Bioegradation of LLDPE and BLDPE plastic by marine bacteria from coast plastic debris.</title>
        <authorList>
            <person name="Rong Z."/>
        </authorList>
    </citation>
    <scope>NUCLEOTIDE SEQUENCE [LARGE SCALE GENOMIC DNA]</scope>
    <source>
        <strain evidence="3 4">Z-2</strain>
    </source>
</reference>
<dbReference type="InterPro" id="IPR036250">
    <property type="entry name" value="AcylCo_DH-like_C"/>
</dbReference>
<evidence type="ECO:0000313" key="3">
    <source>
        <dbReference type="EMBL" id="MDS1115720.1"/>
    </source>
</evidence>
<dbReference type="Gene3D" id="1.20.140.10">
    <property type="entry name" value="Butyryl-CoA Dehydrogenase, subunit A, domain 3"/>
    <property type="match status" value="1"/>
</dbReference>
<name>A0ABU2GXG8_9ACTN</name>
<evidence type="ECO:0000259" key="2">
    <source>
        <dbReference type="Pfam" id="PF08028"/>
    </source>
</evidence>
<dbReference type="Proteomes" id="UP001265083">
    <property type="component" value="Unassembled WGS sequence"/>
</dbReference>
<keyword evidence="1" id="KW-0560">Oxidoreductase</keyword>
<feature type="domain" description="Acyl-CoA dehydrogenase C-terminal" evidence="2">
    <location>
        <begin position="2"/>
        <end position="134"/>
    </location>
</feature>
<dbReference type="Pfam" id="PF08028">
    <property type="entry name" value="Acyl-CoA_dh_2"/>
    <property type="match status" value="1"/>
</dbReference>
<keyword evidence="4" id="KW-1185">Reference proteome</keyword>
<gene>
    <name evidence="3" type="ORF">RD149_18390</name>
</gene>
<comment type="caution">
    <text evidence="3">The sequence shown here is derived from an EMBL/GenBank/DDBJ whole genome shotgun (WGS) entry which is preliminary data.</text>
</comment>